<dbReference type="InterPro" id="IPR008271">
    <property type="entry name" value="Ser/Thr_kinase_AS"/>
</dbReference>
<comment type="catalytic activity">
    <reaction evidence="9">
        <text>L-seryl-[protein] + ATP = O-phospho-L-seryl-[protein] + ADP + H(+)</text>
        <dbReference type="Rhea" id="RHEA:17989"/>
        <dbReference type="Rhea" id="RHEA-COMP:9863"/>
        <dbReference type="Rhea" id="RHEA-COMP:11604"/>
        <dbReference type="ChEBI" id="CHEBI:15378"/>
        <dbReference type="ChEBI" id="CHEBI:29999"/>
        <dbReference type="ChEBI" id="CHEBI:30616"/>
        <dbReference type="ChEBI" id="CHEBI:83421"/>
        <dbReference type="ChEBI" id="CHEBI:456216"/>
        <dbReference type="EC" id="2.7.11.22"/>
    </reaction>
</comment>
<dbReference type="PANTHER" id="PTHR24056">
    <property type="entry name" value="CELL DIVISION PROTEIN KINASE"/>
    <property type="match status" value="1"/>
</dbReference>
<feature type="region of interest" description="Disordered" evidence="12">
    <location>
        <begin position="1"/>
        <end position="25"/>
    </location>
</feature>
<protein>
    <recommendedName>
        <fullName evidence="2">cyclin-dependent kinase</fullName>
        <ecNumber evidence="2">2.7.11.22</ecNumber>
    </recommendedName>
</protein>
<dbReference type="PANTHER" id="PTHR24056:SF222">
    <property type="entry name" value="CYCLIN-DEPENDENT KINASE-LIKE 1"/>
    <property type="match status" value="1"/>
</dbReference>
<dbReference type="SMART" id="SM00220">
    <property type="entry name" value="S_TKc"/>
    <property type="match status" value="1"/>
</dbReference>
<dbReference type="Gene3D" id="3.30.200.20">
    <property type="entry name" value="Phosphorylase Kinase, domain 1"/>
    <property type="match status" value="1"/>
</dbReference>
<dbReference type="FunFam" id="1.10.510.10:FF:000624">
    <property type="entry name" value="Mitogen-activated protein kinase"/>
    <property type="match status" value="1"/>
</dbReference>
<gene>
    <name evidence="14" type="primary">Cdkl1_2</name>
    <name evidence="14" type="ORF">FJT64_002117</name>
</gene>
<name>A0A6A4X3I0_AMPAM</name>
<evidence type="ECO:0000256" key="5">
    <source>
        <dbReference type="ARBA" id="ARBA00022741"/>
    </source>
</evidence>
<evidence type="ECO:0000313" key="15">
    <source>
        <dbReference type="Proteomes" id="UP000440578"/>
    </source>
</evidence>
<keyword evidence="5 10" id="KW-0547">Nucleotide-binding</keyword>
<evidence type="ECO:0000256" key="7">
    <source>
        <dbReference type="ARBA" id="ARBA00022840"/>
    </source>
</evidence>
<dbReference type="InterPro" id="IPR050108">
    <property type="entry name" value="CDK"/>
</dbReference>
<dbReference type="OrthoDB" id="548217at2759"/>
<comment type="catalytic activity">
    <reaction evidence="8">
        <text>L-threonyl-[protein] + ATP = O-phospho-L-threonyl-[protein] + ADP + H(+)</text>
        <dbReference type="Rhea" id="RHEA:46608"/>
        <dbReference type="Rhea" id="RHEA-COMP:11060"/>
        <dbReference type="Rhea" id="RHEA-COMP:11605"/>
        <dbReference type="ChEBI" id="CHEBI:15378"/>
        <dbReference type="ChEBI" id="CHEBI:30013"/>
        <dbReference type="ChEBI" id="CHEBI:30616"/>
        <dbReference type="ChEBI" id="CHEBI:61977"/>
        <dbReference type="ChEBI" id="CHEBI:456216"/>
        <dbReference type="EC" id="2.7.11.22"/>
    </reaction>
</comment>
<dbReference type="GO" id="GO:0005524">
    <property type="term" value="F:ATP binding"/>
    <property type="evidence" value="ECO:0007669"/>
    <property type="project" value="UniProtKB-UniRule"/>
</dbReference>
<evidence type="ECO:0000256" key="8">
    <source>
        <dbReference type="ARBA" id="ARBA00047811"/>
    </source>
</evidence>
<reference evidence="14 15" key="1">
    <citation type="submission" date="2019-07" db="EMBL/GenBank/DDBJ databases">
        <title>Draft genome assembly of a fouling barnacle, Amphibalanus amphitrite (Darwin, 1854): The first reference genome for Thecostraca.</title>
        <authorList>
            <person name="Kim W."/>
        </authorList>
    </citation>
    <scope>NUCLEOTIDE SEQUENCE [LARGE SCALE GENOMIC DNA]</scope>
    <source>
        <strain evidence="14">SNU_AA5</strain>
        <tissue evidence="14">Soma without cirri and trophi</tissue>
    </source>
</reference>
<evidence type="ECO:0000256" key="12">
    <source>
        <dbReference type="SAM" id="MobiDB-lite"/>
    </source>
</evidence>
<dbReference type="EMBL" id="VIIS01000459">
    <property type="protein sequence ID" value="KAF0308842.1"/>
    <property type="molecule type" value="Genomic_DNA"/>
</dbReference>
<dbReference type="EC" id="2.7.11.22" evidence="2"/>
<evidence type="ECO:0000256" key="10">
    <source>
        <dbReference type="PROSITE-ProRule" id="PRU10141"/>
    </source>
</evidence>
<feature type="compositionally biased region" description="Polar residues" evidence="12">
    <location>
        <begin position="13"/>
        <end position="22"/>
    </location>
</feature>
<dbReference type="Pfam" id="PF00069">
    <property type="entry name" value="Pkinase"/>
    <property type="match status" value="1"/>
</dbReference>
<evidence type="ECO:0000256" key="2">
    <source>
        <dbReference type="ARBA" id="ARBA00012425"/>
    </source>
</evidence>
<dbReference type="InterPro" id="IPR017441">
    <property type="entry name" value="Protein_kinase_ATP_BS"/>
</dbReference>
<evidence type="ECO:0000256" key="11">
    <source>
        <dbReference type="RuleBase" id="RU000304"/>
    </source>
</evidence>
<evidence type="ECO:0000256" key="9">
    <source>
        <dbReference type="ARBA" id="ARBA00048367"/>
    </source>
</evidence>
<dbReference type="Proteomes" id="UP000440578">
    <property type="component" value="Unassembled WGS sequence"/>
</dbReference>
<dbReference type="FunFam" id="3.30.200.20:FF:000049">
    <property type="entry name" value="cyclin-dependent kinase-like 1 isoform X1"/>
    <property type="match status" value="1"/>
</dbReference>
<keyword evidence="6 14" id="KW-0418">Kinase</keyword>
<dbReference type="Gene3D" id="1.10.510.10">
    <property type="entry name" value="Transferase(Phosphotransferase) domain 1"/>
    <property type="match status" value="1"/>
</dbReference>
<evidence type="ECO:0000313" key="14">
    <source>
        <dbReference type="EMBL" id="KAF0308842.1"/>
    </source>
</evidence>
<organism evidence="14 15">
    <name type="scientific">Amphibalanus amphitrite</name>
    <name type="common">Striped barnacle</name>
    <name type="synonym">Balanus amphitrite</name>
    <dbReference type="NCBI Taxonomy" id="1232801"/>
    <lineage>
        <taxon>Eukaryota</taxon>
        <taxon>Metazoa</taxon>
        <taxon>Ecdysozoa</taxon>
        <taxon>Arthropoda</taxon>
        <taxon>Crustacea</taxon>
        <taxon>Multicrustacea</taxon>
        <taxon>Cirripedia</taxon>
        <taxon>Thoracica</taxon>
        <taxon>Thoracicalcarea</taxon>
        <taxon>Balanomorpha</taxon>
        <taxon>Balanoidea</taxon>
        <taxon>Balanidae</taxon>
        <taxon>Amphibalaninae</taxon>
        <taxon>Amphibalanus</taxon>
    </lineage>
</organism>
<feature type="region of interest" description="Disordered" evidence="12">
    <location>
        <begin position="323"/>
        <end position="375"/>
    </location>
</feature>
<comment type="similarity">
    <text evidence="1">Belongs to the protein kinase superfamily. CMGC Ser/Thr protein kinase family. CDC2/CDKX subfamily.</text>
</comment>
<dbReference type="PROSITE" id="PS00107">
    <property type="entry name" value="PROTEIN_KINASE_ATP"/>
    <property type="match status" value="1"/>
</dbReference>
<dbReference type="InterPro" id="IPR011009">
    <property type="entry name" value="Kinase-like_dom_sf"/>
</dbReference>
<dbReference type="InterPro" id="IPR000719">
    <property type="entry name" value="Prot_kinase_dom"/>
</dbReference>
<dbReference type="GO" id="GO:0005634">
    <property type="term" value="C:nucleus"/>
    <property type="evidence" value="ECO:0007669"/>
    <property type="project" value="TreeGrafter"/>
</dbReference>
<dbReference type="SUPFAM" id="SSF56112">
    <property type="entry name" value="Protein kinase-like (PK-like)"/>
    <property type="match status" value="1"/>
</dbReference>
<feature type="domain" description="Protein kinase" evidence="13">
    <location>
        <begin position="29"/>
        <end position="314"/>
    </location>
</feature>
<dbReference type="PROSITE" id="PS50011">
    <property type="entry name" value="PROTEIN_KINASE_DOM"/>
    <property type="match status" value="1"/>
</dbReference>
<evidence type="ECO:0000256" key="3">
    <source>
        <dbReference type="ARBA" id="ARBA00022527"/>
    </source>
</evidence>
<keyword evidence="15" id="KW-1185">Reference proteome</keyword>
<evidence type="ECO:0000259" key="13">
    <source>
        <dbReference type="PROSITE" id="PS50011"/>
    </source>
</evidence>
<feature type="compositionally biased region" description="Polar residues" evidence="12">
    <location>
        <begin position="348"/>
        <end position="365"/>
    </location>
</feature>
<feature type="binding site" evidence="10">
    <location>
        <position position="59"/>
    </location>
    <ligand>
        <name>ATP</name>
        <dbReference type="ChEBI" id="CHEBI:30616"/>
    </ligand>
</feature>
<dbReference type="GO" id="GO:0004693">
    <property type="term" value="F:cyclin-dependent protein serine/threonine kinase activity"/>
    <property type="evidence" value="ECO:0007669"/>
    <property type="project" value="UniProtKB-EC"/>
</dbReference>
<accession>A0A6A4X3I0</accession>
<dbReference type="AlphaFoldDB" id="A0A6A4X3I0"/>
<proteinExistence type="inferred from homology"/>
<sequence length="375" mass="42529">MKREAKPHGVSGGHSQTQSAQETRGLEKYEKLGKLGEGSYGTVYKCRNRETGQIVAIKKFLEAEDDPVIRKIAVREVRMLKQLKHPNLVNLLEVFRRRKRLHLVFEFCDSTVLDELEKSNKGRMSEERARKIIWQVLQAVNFCHSRSCIHRDVKPENLLISKDGVVKLCDFGFARSMSGQGENLTDYVATRWYRAPELLVGDTQYGPPVDVWAIGCVLAELVRGHALWPGRSDLDQLYLIRRTLGELLPRHMQIFKANRFFRGMSIPESDKKDSLEQKLSKYCSKECMDFVMHCVDKDPETRPTCAQLMKHPFMKVMSEKSAGRLPRLPSGQGSSAPPAGKSPDQRRSPATNGSLPQIRDGQTLQPAGLQREKAV</sequence>
<comment type="caution">
    <text evidence="14">The sequence shown here is derived from an EMBL/GenBank/DDBJ whole genome shotgun (WGS) entry which is preliminary data.</text>
</comment>
<evidence type="ECO:0000256" key="4">
    <source>
        <dbReference type="ARBA" id="ARBA00022679"/>
    </source>
</evidence>
<keyword evidence="3 11" id="KW-0723">Serine/threonine-protein kinase</keyword>
<dbReference type="PROSITE" id="PS00108">
    <property type="entry name" value="PROTEIN_KINASE_ST"/>
    <property type="match status" value="1"/>
</dbReference>
<keyword evidence="7 10" id="KW-0067">ATP-binding</keyword>
<evidence type="ECO:0000256" key="1">
    <source>
        <dbReference type="ARBA" id="ARBA00006485"/>
    </source>
</evidence>
<keyword evidence="4" id="KW-0808">Transferase</keyword>
<evidence type="ECO:0000256" key="6">
    <source>
        <dbReference type="ARBA" id="ARBA00022777"/>
    </source>
</evidence>